<dbReference type="Proteomes" id="UP001398420">
    <property type="component" value="Unassembled WGS sequence"/>
</dbReference>
<accession>A0ABU9LI63</accession>
<proteinExistence type="predicted"/>
<gene>
    <name evidence="1" type="ORF">AAF454_03760</name>
</gene>
<dbReference type="RefSeq" id="WP_068451755.1">
    <property type="nucleotide sequence ID" value="NZ_JALKQX010000003.1"/>
</dbReference>
<keyword evidence="2" id="KW-1185">Reference proteome</keyword>
<dbReference type="EMBL" id="JBCEWA010000002">
    <property type="protein sequence ID" value="MEL5987543.1"/>
    <property type="molecule type" value="Genomic_DNA"/>
</dbReference>
<sequence length="95" mass="10930">MINSKKQSVTENTITYHYPFIDLEKKKVEAKVTVDQQMYLSVAVDLSNGVIQIEKNAADFELALTDDQKIIEQIKTMAEFMIFNQIDSYSKTFLS</sequence>
<comment type="caution">
    <text evidence="1">The sequence shown here is derived from an EMBL/GenBank/DDBJ whole genome shotgun (WGS) entry which is preliminary data.</text>
</comment>
<evidence type="ECO:0000313" key="1">
    <source>
        <dbReference type="EMBL" id="MEL5987543.1"/>
    </source>
</evidence>
<name>A0ABU9LI63_9BACL</name>
<reference evidence="1 2" key="1">
    <citation type="submission" date="2024-04" db="EMBL/GenBank/DDBJ databases">
        <authorList>
            <person name="Wu Y.S."/>
            <person name="Zhang L."/>
        </authorList>
    </citation>
    <scope>NUCLEOTIDE SEQUENCE [LARGE SCALE GENOMIC DNA]</scope>
    <source>
        <strain evidence="1 2">KG-01</strain>
    </source>
</reference>
<organism evidence="1 2">
    <name type="scientific">Kurthia gibsonii</name>
    <dbReference type="NCBI Taxonomy" id="33946"/>
    <lineage>
        <taxon>Bacteria</taxon>
        <taxon>Bacillati</taxon>
        <taxon>Bacillota</taxon>
        <taxon>Bacilli</taxon>
        <taxon>Bacillales</taxon>
        <taxon>Caryophanaceae</taxon>
        <taxon>Kurthia</taxon>
    </lineage>
</organism>
<evidence type="ECO:0000313" key="2">
    <source>
        <dbReference type="Proteomes" id="UP001398420"/>
    </source>
</evidence>
<protein>
    <submittedName>
        <fullName evidence="1">Uncharacterized protein</fullName>
    </submittedName>
</protein>